<evidence type="ECO:0000313" key="2">
    <source>
        <dbReference type="Proteomes" id="UP000188268"/>
    </source>
</evidence>
<organism evidence="1 2">
    <name type="scientific">Corchorus capsularis</name>
    <name type="common">Jute</name>
    <dbReference type="NCBI Taxonomy" id="210143"/>
    <lineage>
        <taxon>Eukaryota</taxon>
        <taxon>Viridiplantae</taxon>
        <taxon>Streptophyta</taxon>
        <taxon>Embryophyta</taxon>
        <taxon>Tracheophyta</taxon>
        <taxon>Spermatophyta</taxon>
        <taxon>Magnoliopsida</taxon>
        <taxon>eudicotyledons</taxon>
        <taxon>Gunneridae</taxon>
        <taxon>Pentapetalae</taxon>
        <taxon>rosids</taxon>
        <taxon>malvids</taxon>
        <taxon>Malvales</taxon>
        <taxon>Malvaceae</taxon>
        <taxon>Grewioideae</taxon>
        <taxon>Apeibeae</taxon>
        <taxon>Corchorus</taxon>
    </lineage>
</organism>
<protein>
    <submittedName>
        <fullName evidence="1">Uncharacterized protein</fullName>
    </submittedName>
</protein>
<dbReference type="EMBL" id="AWWV01014470">
    <property type="protein sequence ID" value="OMO56674.1"/>
    <property type="molecule type" value="Genomic_DNA"/>
</dbReference>
<evidence type="ECO:0000313" key="1">
    <source>
        <dbReference type="EMBL" id="OMO56674.1"/>
    </source>
</evidence>
<dbReference type="OrthoDB" id="10268153at2759"/>
<keyword evidence="2" id="KW-1185">Reference proteome</keyword>
<dbReference type="Proteomes" id="UP000188268">
    <property type="component" value="Unassembled WGS sequence"/>
</dbReference>
<comment type="caution">
    <text evidence="1">The sequence shown here is derived from an EMBL/GenBank/DDBJ whole genome shotgun (WGS) entry which is preliminary data.</text>
</comment>
<reference evidence="1 2" key="1">
    <citation type="submission" date="2013-09" db="EMBL/GenBank/DDBJ databases">
        <title>Corchorus capsularis genome sequencing.</title>
        <authorList>
            <person name="Alam M."/>
            <person name="Haque M.S."/>
            <person name="Islam M.S."/>
            <person name="Emdad E.M."/>
            <person name="Islam M.M."/>
            <person name="Ahmed B."/>
            <person name="Halim A."/>
            <person name="Hossen Q.M.M."/>
            <person name="Hossain M.Z."/>
            <person name="Ahmed R."/>
            <person name="Khan M.M."/>
            <person name="Islam R."/>
            <person name="Rashid M.M."/>
            <person name="Khan S.A."/>
            <person name="Rahman M.S."/>
            <person name="Alam M."/>
        </authorList>
    </citation>
    <scope>NUCLEOTIDE SEQUENCE [LARGE SCALE GENOMIC DNA]</scope>
    <source>
        <strain evidence="2">cv. CVL-1</strain>
        <tissue evidence="1">Whole seedling</tissue>
    </source>
</reference>
<accession>A0A1R3GF15</accession>
<proteinExistence type="predicted"/>
<dbReference type="AlphaFoldDB" id="A0A1R3GF15"/>
<name>A0A1R3GF15_COCAP</name>
<sequence length="30" mass="3465">MVGRRRHGAHATDWMMEMDAAGRCGRTWCD</sequence>
<gene>
    <name evidence="1" type="ORF">CCACVL1_26383</name>
</gene>
<dbReference type="Gramene" id="OMO56674">
    <property type="protein sequence ID" value="OMO56674"/>
    <property type="gene ID" value="CCACVL1_26383"/>
</dbReference>